<dbReference type="PANTHER" id="PTHR12899">
    <property type="entry name" value="39S RIBOSOMAL PROTEIN L18, MITOCHONDRIAL"/>
    <property type="match status" value="1"/>
</dbReference>
<comment type="subunit">
    <text evidence="7">Part of the 50S ribosomal subunit; part of the 5S rRNA/L5/L18/L25 subcomplex. Contacts the 5S and 23S rRNAs.</text>
</comment>
<dbReference type="InterPro" id="IPR004389">
    <property type="entry name" value="Ribosomal_uL18_bac-type"/>
</dbReference>
<dbReference type="OrthoDB" id="9810939at2"/>
<accession>A0A1I3XCT2</accession>
<dbReference type="Pfam" id="PF00861">
    <property type="entry name" value="Ribosomal_L18p"/>
    <property type="match status" value="1"/>
</dbReference>
<reference evidence="10" key="1">
    <citation type="submission" date="2016-10" db="EMBL/GenBank/DDBJ databases">
        <authorList>
            <person name="Varghese N."/>
            <person name="Submissions S."/>
        </authorList>
    </citation>
    <scope>NUCLEOTIDE SEQUENCE [LARGE SCALE GENOMIC DNA]</scope>
    <source>
        <strain evidence="10">DSM 5918</strain>
    </source>
</reference>
<dbReference type="Proteomes" id="UP000198635">
    <property type="component" value="Unassembled WGS sequence"/>
</dbReference>
<dbReference type="EMBL" id="FORX01000016">
    <property type="protein sequence ID" value="SFK17343.1"/>
    <property type="molecule type" value="Genomic_DNA"/>
</dbReference>
<dbReference type="GO" id="GO:0003735">
    <property type="term" value="F:structural constituent of ribosome"/>
    <property type="evidence" value="ECO:0007669"/>
    <property type="project" value="InterPro"/>
</dbReference>
<dbReference type="NCBIfam" id="TIGR00060">
    <property type="entry name" value="L18_bact"/>
    <property type="match status" value="1"/>
</dbReference>
<comment type="similarity">
    <text evidence="1 7">Belongs to the universal ribosomal protein uL18 family.</text>
</comment>
<dbReference type="GO" id="GO:0022625">
    <property type="term" value="C:cytosolic large ribosomal subunit"/>
    <property type="evidence" value="ECO:0007669"/>
    <property type="project" value="TreeGrafter"/>
</dbReference>
<feature type="region of interest" description="Disordered" evidence="8">
    <location>
        <begin position="1"/>
        <end position="20"/>
    </location>
</feature>
<evidence type="ECO:0000256" key="5">
    <source>
        <dbReference type="ARBA" id="ARBA00023274"/>
    </source>
</evidence>
<evidence type="ECO:0000313" key="9">
    <source>
        <dbReference type="EMBL" id="SFK17343.1"/>
    </source>
</evidence>
<dbReference type="AlphaFoldDB" id="A0A1I3XCT2"/>
<name>A0A1I3XCT2_9BACT</name>
<dbReference type="CDD" id="cd00432">
    <property type="entry name" value="Ribosomal_L18_L5e"/>
    <property type="match status" value="1"/>
</dbReference>
<comment type="function">
    <text evidence="7">This is one of the proteins that bind and probably mediate the attachment of the 5S RNA into the large ribosomal subunit, where it forms part of the central protuberance.</text>
</comment>
<keyword evidence="3 7" id="KW-0694">RNA-binding</keyword>
<evidence type="ECO:0000256" key="6">
    <source>
        <dbReference type="ARBA" id="ARBA00035197"/>
    </source>
</evidence>
<dbReference type="Gene3D" id="3.30.420.100">
    <property type="match status" value="1"/>
</dbReference>
<evidence type="ECO:0000256" key="1">
    <source>
        <dbReference type="ARBA" id="ARBA00007116"/>
    </source>
</evidence>
<evidence type="ECO:0000256" key="4">
    <source>
        <dbReference type="ARBA" id="ARBA00022980"/>
    </source>
</evidence>
<proteinExistence type="inferred from homology"/>
<protein>
    <recommendedName>
        <fullName evidence="6 7">Large ribosomal subunit protein uL18</fullName>
    </recommendedName>
</protein>
<evidence type="ECO:0000256" key="8">
    <source>
        <dbReference type="SAM" id="MobiDB-lite"/>
    </source>
</evidence>
<dbReference type="SUPFAM" id="SSF53137">
    <property type="entry name" value="Translational machinery components"/>
    <property type="match status" value="1"/>
</dbReference>
<organism evidence="9 10">
    <name type="scientific">Desulfomicrobium apsheronum</name>
    <dbReference type="NCBI Taxonomy" id="52560"/>
    <lineage>
        <taxon>Bacteria</taxon>
        <taxon>Pseudomonadati</taxon>
        <taxon>Thermodesulfobacteriota</taxon>
        <taxon>Desulfovibrionia</taxon>
        <taxon>Desulfovibrionales</taxon>
        <taxon>Desulfomicrobiaceae</taxon>
        <taxon>Desulfomicrobium</taxon>
    </lineage>
</organism>
<evidence type="ECO:0000256" key="7">
    <source>
        <dbReference type="HAMAP-Rule" id="MF_01337"/>
    </source>
</evidence>
<dbReference type="GO" id="GO:0008097">
    <property type="term" value="F:5S rRNA binding"/>
    <property type="evidence" value="ECO:0007669"/>
    <property type="project" value="TreeGrafter"/>
</dbReference>
<keyword evidence="2 7" id="KW-0699">rRNA-binding</keyword>
<dbReference type="HAMAP" id="MF_01337_B">
    <property type="entry name" value="Ribosomal_uL18_B"/>
    <property type="match status" value="1"/>
</dbReference>
<dbReference type="InterPro" id="IPR057268">
    <property type="entry name" value="Ribosomal_L18"/>
</dbReference>
<dbReference type="PANTHER" id="PTHR12899:SF3">
    <property type="entry name" value="LARGE RIBOSOMAL SUBUNIT PROTEIN UL18M"/>
    <property type="match status" value="1"/>
</dbReference>
<evidence type="ECO:0000256" key="2">
    <source>
        <dbReference type="ARBA" id="ARBA00022730"/>
    </source>
</evidence>
<dbReference type="RefSeq" id="WP_092376946.1">
    <property type="nucleotide sequence ID" value="NZ_FORX01000016.1"/>
</dbReference>
<dbReference type="STRING" id="52560.SAMN04488082_11617"/>
<dbReference type="InterPro" id="IPR005484">
    <property type="entry name" value="Ribosomal_uL18_bac/plant/anim"/>
</dbReference>
<keyword evidence="4 7" id="KW-0689">Ribosomal protein</keyword>
<gene>
    <name evidence="7" type="primary">rplR</name>
    <name evidence="9" type="ORF">SAMN04488082_11617</name>
</gene>
<keyword evidence="5 7" id="KW-0687">Ribonucleoprotein</keyword>
<evidence type="ECO:0000256" key="3">
    <source>
        <dbReference type="ARBA" id="ARBA00022884"/>
    </source>
</evidence>
<dbReference type="FunFam" id="3.30.420.100:FF:000001">
    <property type="entry name" value="50S ribosomal protein L18"/>
    <property type="match status" value="1"/>
</dbReference>
<sequence>MKLSRDEARKKRKMRIRKKINGTPERPRLVVFRSSKHIYAQIIDDLAGATLASASTLCLEGDNIRLTVENAKLVGKKVAEEAIKKSITSVVFDRNGFVYHGRIKAVADGAREGGLNF</sequence>
<dbReference type="GO" id="GO:0006412">
    <property type="term" value="P:translation"/>
    <property type="evidence" value="ECO:0007669"/>
    <property type="project" value="UniProtKB-UniRule"/>
</dbReference>
<evidence type="ECO:0000313" key="10">
    <source>
        <dbReference type="Proteomes" id="UP000198635"/>
    </source>
</evidence>
<feature type="compositionally biased region" description="Basic residues" evidence="8">
    <location>
        <begin position="10"/>
        <end position="20"/>
    </location>
</feature>
<keyword evidence="10" id="KW-1185">Reference proteome</keyword>